<keyword evidence="3" id="KW-1185">Reference proteome</keyword>
<reference evidence="2 3" key="1">
    <citation type="journal article" date="2019" name="Appl. Microbiol. Biotechnol.">
        <title>Genome sequence of Isaria javanica and comparative genome analysis insights into family S53 peptidase evolution in fungal entomopathogens.</title>
        <authorList>
            <person name="Lin R."/>
            <person name="Zhang X."/>
            <person name="Xin B."/>
            <person name="Zou M."/>
            <person name="Gao Y."/>
            <person name="Qin F."/>
            <person name="Hu Q."/>
            <person name="Xie B."/>
            <person name="Cheng X."/>
        </authorList>
    </citation>
    <scope>NUCLEOTIDE SEQUENCE [LARGE SCALE GENOMIC DNA]</scope>
    <source>
        <strain evidence="2 3">IJ1G</strain>
    </source>
</reference>
<feature type="domain" description="Aminoglycoside phosphotransferase" evidence="1">
    <location>
        <begin position="46"/>
        <end position="238"/>
    </location>
</feature>
<dbReference type="Proteomes" id="UP000315783">
    <property type="component" value="Unassembled WGS sequence"/>
</dbReference>
<dbReference type="InterPro" id="IPR011009">
    <property type="entry name" value="Kinase-like_dom_sf"/>
</dbReference>
<dbReference type="SUPFAM" id="SSF56112">
    <property type="entry name" value="Protein kinase-like (PK-like)"/>
    <property type="match status" value="1"/>
</dbReference>
<dbReference type="CDD" id="cd05120">
    <property type="entry name" value="APH_ChoK_like"/>
    <property type="match status" value="1"/>
</dbReference>
<evidence type="ECO:0000259" key="1">
    <source>
        <dbReference type="Pfam" id="PF01636"/>
    </source>
</evidence>
<comment type="caution">
    <text evidence="2">The sequence shown here is derived from an EMBL/GenBank/DDBJ whole genome shotgun (WGS) entry which is preliminary data.</text>
</comment>
<dbReference type="PANTHER" id="PTHR21310:SF55">
    <property type="entry name" value="AMINOGLYCOSIDE PHOSPHOTRANSFERASE DOMAIN-CONTAINING PROTEIN"/>
    <property type="match status" value="1"/>
</dbReference>
<dbReference type="InterPro" id="IPR051678">
    <property type="entry name" value="AGP_Transferase"/>
</dbReference>
<dbReference type="STRING" id="43265.A0A545UQV2"/>
<dbReference type="Gene3D" id="3.90.1200.10">
    <property type="match status" value="1"/>
</dbReference>
<accession>A0A545UQV2</accession>
<name>A0A545UQV2_9HYPO</name>
<evidence type="ECO:0000313" key="2">
    <source>
        <dbReference type="EMBL" id="TQV91842.1"/>
    </source>
</evidence>
<evidence type="ECO:0000313" key="3">
    <source>
        <dbReference type="Proteomes" id="UP000315783"/>
    </source>
</evidence>
<dbReference type="EMBL" id="SPUK01000017">
    <property type="protein sequence ID" value="TQV91842.1"/>
    <property type="molecule type" value="Genomic_DNA"/>
</dbReference>
<proteinExistence type="predicted"/>
<protein>
    <submittedName>
        <fullName evidence="2">Chitinase 18-4</fullName>
    </submittedName>
</protein>
<dbReference type="PANTHER" id="PTHR21310">
    <property type="entry name" value="AMINOGLYCOSIDE PHOSPHOTRANSFERASE-RELATED-RELATED"/>
    <property type="match status" value="1"/>
</dbReference>
<dbReference type="AlphaFoldDB" id="A0A545UQV2"/>
<sequence length="313" mass="36199">MGGSIGTLFPLRFRLWLGRKLYRPFTDKVVRVSRNRLIKGPCDPPEIEAMQYIIKNTTIPIPKIYAIHTTQCHLLFIEMEYIHGEHLGIAWGREGRLSQDQKKVIIADIQKYVSILRELQPPAENLVASALQNPAYDGRIGSRFFGPFNHSDFHTLLRNFLPEQGTSMIFGEEVAKVHSASYRTCFTHGDLVPRNIIVKDGRVAAIIDWGYSGWYPEYWEYTKAHYDFFPKADWLESFRQAVPSYDAELAAEQVLWERCLDPGTPATYHREGVVRRTPGSRPSVEWEQARAGCHTKDIWSIALKSYRYRDRYS</sequence>
<dbReference type="InterPro" id="IPR002575">
    <property type="entry name" value="Aminoglycoside_PTrfase"/>
</dbReference>
<dbReference type="Pfam" id="PF01636">
    <property type="entry name" value="APH"/>
    <property type="match status" value="1"/>
</dbReference>
<organism evidence="2 3">
    <name type="scientific">Cordyceps javanica</name>
    <dbReference type="NCBI Taxonomy" id="43265"/>
    <lineage>
        <taxon>Eukaryota</taxon>
        <taxon>Fungi</taxon>
        <taxon>Dikarya</taxon>
        <taxon>Ascomycota</taxon>
        <taxon>Pezizomycotina</taxon>
        <taxon>Sordariomycetes</taxon>
        <taxon>Hypocreomycetidae</taxon>
        <taxon>Hypocreales</taxon>
        <taxon>Cordycipitaceae</taxon>
        <taxon>Cordyceps</taxon>
    </lineage>
</organism>
<gene>
    <name evidence="2" type="ORF">IF1G_09427</name>
</gene>